<dbReference type="PANTHER" id="PTHR35043">
    <property type="entry name" value="TRANSCRIPTION FACTOR DOMAIN-CONTAINING PROTEIN"/>
    <property type="match status" value="1"/>
</dbReference>
<feature type="transmembrane region" description="Helical" evidence="2">
    <location>
        <begin position="526"/>
        <end position="549"/>
    </location>
</feature>
<evidence type="ECO:0000256" key="1">
    <source>
        <dbReference type="SAM" id="MobiDB-lite"/>
    </source>
</evidence>
<feature type="transmembrane region" description="Helical" evidence="2">
    <location>
        <begin position="442"/>
        <end position="462"/>
    </location>
</feature>
<keyword evidence="2" id="KW-0472">Membrane</keyword>
<reference evidence="4" key="1">
    <citation type="submission" date="2023-06" db="EMBL/GenBank/DDBJ databases">
        <authorList>
            <consortium name="Lawrence Berkeley National Laboratory"/>
            <person name="Ahrendt S."/>
            <person name="Sahu N."/>
            <person name="Indic B."/>
            <person name="Wong-Bajracharya J."/>
            <person name="Merenyi Z."/>
            <person name="Ke H.-M."/>
            <person name="Monk M."/>
            <person name="Kocsube S."/>
            <person name="Drula E."/>
            <person name="Lipzen A."/>
            <person name="Balint B."/>
            <person name="Henrissat B."/>
            <person name="Andreopoulos B."/>
            <person name="Martin F.M."/>
            <person name="Harder C.B."/>
            <person name="Rigling D."/>
            <person name="Ford K.L."/>
            <person name="Foster G.D."/>
            <person name="Pangilinan J."/>
            <person name="Papanicolaou A."/>
            <person name="Barry K."/>
            <person name="LaButti K."/>
            <person name="Viragh M."/>
            <person name="Koriabine M."/>
            <person name="Yan M."/>
            <person name="Riley R."/>
            <person name="Champramary S."/>
            <person name="Plett K.L."/>
            <person name="Tsai I.J."/>
            <person name="Slot J."/>
            <person name="Sipos G."/>
            <person name="Plett J."/>
            <person name="Nagy L.G."/>
            <person name="Grigoriev I.V."/>
        </authorList>
    </citation>
    <scope>NUCLEOTIDE SEQUENCE</scope>
    <source>
        <strain evidence="4">ICMP 16352</strain>
    </source>
</reference>
<gene>
    <name evidence="4" type="ORF">IW261DRAFT_1567505</name>
</gene>
<feature type="compositionally biased region" description="Polar residues" evidence="1">
    <location>
        <begin position="298"/>
        <end position="327"/>
    </location>
</feature>
<accession>A0AA39P1Q3</accession>
<feature type="transmembrane region" description="Helical" evidence="2">
    <location>
        <begin position="415"/>
        <end position="435"/>
    </location>
</feature>
<feature type="chain" id="PRO_5041410379" evidence="3">
    <location>
        <begin position="17"/>
        <end position="571"/>
    </location>
</feature>
<evidence type="ECO:0000256" key="2">
    <source>
        <dbReference type="SAM" id="Phobius"/>
    </source>
</evidence>
<proteinExistence type="predicted"/>
<dbReference type="Proteomes" id="UP001175227">
    <property type="component" value="Unassembled WGS sequence"/>
</dbReference>
<feature type="signal peptide" evidence="3">
    <location>
        <begin position="1"/>
        <end position="16"/>
    </location>
</feature>
<feature type="transmembrane region" description="Helical" evidence="2">
    <location>
        <begin position="87"/>
        <end position="105"/>
    </location>
</feature>
<keyword evidence="2" id="KW-0812">Transmembrane</keyword>
<sequence>MQNLILVFLLTVGVSGAPGDSDSSDLPECSKELRRMELNIIWSCLATIFASTWLSVHPNVPGLDLTKEGSVWWIFDRPTIMCSLERVKLMVIAILAPKVMVGWAIRQFLVAMKVRVYSSKEHELKLVHGFFVSMGGFYYGKEERLVTLNDVPKLQESLAKVRAVDIKDKSKGYGLSKLIVVLQLSWFVVQCCARAARKLSITLLEMTALAFALLSIALYAAWWDKPVDVLYHIRLEESSSMDTNQDGCIPPTVTIPMDVDPEPTVALPPAKRSLDNPYKSLGAHSAYSMEILPLPNTASSEPTAGSSSGWPHNSPVIDTSTLKDNSSPPAPEVSAETSLLAFIQDTCDIFEHLGKRVMRPFTRICFSVMGFIFRDDIGSGVDRPVLTAATGAAGMSCCDGGTLTKDDDFSIRLEAVLYVGSLFGAIHCAAWSFSFPSYAEKVLWRTSSLAIILGLFTGISQFRLSLPERSATIPPLVASRLQWAQRVFEQSRISTFTNRFIIPRNLSRYTMLGNSFYHAVNNFGSVFWPVLAIMIYIIARVTLIVLVLLQLRSLPPSALCTVNWTTFIPHI</sequence>
<feature type="region of interest" description="Disordered" evidence="1">
    <location>
        <begin position="298"/>
        <end position="331"/>
    </location>
</feature>
<organism evidence="4 5">
    <name type="scientific">Armillaria novae-zelandiae</name>
    <dbReference type="NCBI Taxonomy" id="153914"/>
    <lineage>
        <taxon>Eukaryota</taxon>
        <taxon>Fungi</taxon>
        <taxon>Dikarya</taxon>
        <taxon>Basidiomycota</taxon>
        <taxon>Agaricomycotina</taxon>
        <taxon>Agaricomycetes</taxon>
        <taxon>Agaricomycetidae</taxon>
        <taxon>Agaricales</taxon>
        <taxon>Marasmiineae</taxon>
        <taxon>Physalacriaceae</taxon>
        <taxon>Armillaria</taxon>
    </lineage>
</organism>
<evidence type="ECO:0000313" key="4">
    <source>
        <dbReference type="EMBL" id="KAK0475716.1"/>
    </source>
</evidence>
<feature type="transmembrane region" description="Helical" evidence="2">
    <location>
        <begin position="40"/>
        <end position="56"/>
    </location>
</feature>
<name>A0AA39P1Q3_9AGAR</name>
<keyword evidence="5" id="KW-1185">Reference proteome</keyword>
<keyword evidence="2" id="KW-1133">Transmembrane helix</keyword>
<comment type="caution">
    <text evidence="4">The sequence shown here is derived from an EMBL/GenBank/DDBJ whole genome shotgun (WGS) entry which is preliminary data.</text>
</comment>
<keyword evidence="3" id="KW-0732">Signal</keyword>
<dbReference type="EMBL" id="JAUEPR010000022">
    <property type="protein sequence ID" value="KAK0475716.1"/>
    <property type="molecule type" value="Genomic_DNA"/>
</dbReference>
<evidence type="ECO:0000256" key="3">
    <source>
        <dbReference type="SAM" id="SignalP"/>
    </source>
</evidence>
<feature type="transmembrane region" description="Helical" evidence="2">
    <location>
        <begin position="203"/>
        <end position="223"/>
    </location>
</feature>
<dbReference type="PANTHER" id="PTHR35043:SF7">
    <property type="entry name" value="TRANSCRIPTION FACTOR DOMAIN-CONTAINING PROTEIN"/>
    <property type="match status" value="1"/>
</dbReference>
<protein>
    <submittedName>
        <fullName evidence="4">Uncharacterized protein</fullName>
    </submittedName>
</protein>
<dbReference type="AlphaFoldDB" id="A0AA39P1Q3"/>
<evidence type="ECO:0000313" key="5">
    <source>
        <dbReference type="Proteomes" id="UP001175227"/>
    </source>
</evidence>